<evidence type="ECO:0000256" key="1">
    <source>
        <dbReference type="ARBA" id="ARBA00004930"/>
    </source>
</evidence>
<evidence type="ECO:0000259" key="3">
    <source>
        <dbReference type="Pfam" id="PF00501"/>
    </source>
</evidence>
<dbReference type="AlphaFoldDB" id="A0A2G9GV97"/>
<keyword evidence="4" id="KW-0436">Ligase</keyword>
<accession>A0A2G9GV97</accession>
<keyword evidence="5" id="KW-1185">Reference proteome</keyword>
<dbReference type="PANTHER" id="PTHR43272">
    <property type="entry name" value="LONG-CHAIN-FATTY-ACID--COA LIGASE"/>
    <property type="match status" value="1"/>
</dbReference>
<gene>
    <name evidence="4" type="ORF">CDL12_18212</name>
</gene>
<dbReference type="OrthoDB" id="1700726at2759"/>
<evidence type="ECO:0000313" key="5">
    <source>
        <dbReference type="Proteomes" id="UP000231279"/>
    </source>
</evidence>
<evidence type="ECO:0000256" key="2">
    <source>
        <dbReference type="ARBA" id="ARBA00023051"/>
    </source>
</evidence>
<dbReference type="EMBL" id="NKXS01003582">
    <property type="protein sequence ID" value="PIN09206.1"/>
    <property type="molecule type" value="Genomic_DNA"/>
</dbReference>
<dbReference type="UniPathway" id="UPA00372">
    <property type="reaction ID" value="UER00547"/>
</dbReference>
<dbReference type="GO" id="GO:0005783">
    <property type="term" value="C:endoplasmic reticulum"/>
    <property type="evidence" value="ECO:0007669"/>
    <property type="project" value="TreeGrafter"/>
</dbReference>
<name>A0A2G9GV97_9LAMI</name>
<dbReference type="SUPFAM" id="SSF56801">
    <property type="entry name" value="Acetyl-CoA synthetase-like"/>
    <property type="match status" value="1"/>
</dbReference>
<dbReference type="GO" id="GO:0009698">
    <property type="term" value="P:phenylpropanoid metabolic process"/>
    <property type="evidence" value="ECO:0007669"/>
    <property type="project" value="UniProtKB-KW"/>
</dbReference>
<dbReference type="Proteomes" id="UP000231279">
    <property type="component" value="Unassembled WGS sequence"/>
</dbReference>
<comment type="caution">
    <text evidence="4">The sequence shown here is derived from an EMBL/GenBank/DDBJ whole genome shotgun (WGS) entry which is preliminary data.</text>
</comment>
<comment type="pathway">
    <text evidence="1">Phytoalexin biosynthesis; 3,4',5-trihydroxystilbene biosynthesis; 3,4',5-trihydroxystilbene from trans-4-coumarate: step 1/2.</text>
</comment>
<feature type="domain" description="AMP-dependent synthetase/ligase" evidence="3">
    <location>
        <begin position="66"/>
        <end position="483"/>
    </location>
</feature>
<organism evidence="4 5">
    <name type="scientific">Handroanthus impetiginosus</name>
    <dbReference type="NCBI Taxonomy" id="429701"/>
    <lineage>
        <taxon>Eukaryota</taxon>
        <taxon>Viridiplantae</taxon>
        <taxon>Streptophyta</taxon>
        <taxon>Embryophyta</taxon>
        <taxon>Tracheophyta</taxon>
        <taxon>Spermatophyta</taxon>
        <taxon>Magnoliopsida</taxon>
        <taxon>eudicotyledons</taxon>
        <taxon>Gunneridae</taxon>
        <taxon>Pentapetalae</taxon>
        <taxon>asterids</taxon>
        <taxon>lamiids</taxon>
        <taxon>Lamiales</taxon>
        <taxon>Bignoniaceae</taxon>
        <taxon>Crescentiina</taxon>
        <taxon>Tabebuia alliance</taxon>
        <taxon>Handroanthus</taxon>
    </lineage>
</organism>
<dbReference type="InterPro" id="IPR000873">
    <property type="entry name" value="AMP-dep_synth/lig_dom"/>
</dbReference>
<dbReference type="InterPro" id="IPR042099">
    <property type="entry name" value="ANL_N_sf"/>
</dbReference>
<dbReference type="PROSITE" id="PS00455">
    <property type="entry name" value="AMP_BINDING"/>
    <property type="match status" value="1"/>
</dbReference>
<evidence type="ECO:0000313" key="4">
    <source>
        <dbReference type="EMBL" id="PIN09206.1"/>
    </source>
</evidence>
<protein>
    <submittedName>
        <fullName evidence="4">Long-chain acyl-CoA synthetases (AMP-forming)</fullName>
        <ecNumber evidence="4">6.2.1.3</ecNumber>
    </submittedName>
</protein>
<dbReference type="GO" id="GO:0016020">
    <property type="term" value="C:membrane"/>
    <property type="evidence" value="ECO:0007669"/>
    <property type="project" value="TreeGrafter"/>
</dbReference>
<reference evidence="5" key="1">
    <citation type="journal article" date="2018" name="Gigascience">
        <title>Genome assembly of the Pink Ipe (Handroanthus impetiginosus, Bignoniaceae), a highly valued, ecologically keystone Neotropical timber forest tree.</title>
        <authorList>
            <person name="Silva-Junior O.B."/>
            <person name="Grattapaglia D."/>
            <person name="Novaes E."/>
            <person name="Collevatti R.G."/>
        </authorList>
    </citation>
    <scope>NUCLEOTIDE SEQUENCE [LARGE SCALE GENOMIC DNA]</scope>
    <source>
        <strain evidence="5">cv. UFG-1</strain>
    </source>
</reference>
<dbReference type="EC" id="6.2.1.3" evidence="4"/>
<proteinExistence type="predicted"/>
<keyword evidence="2" id="KW-0587">Phenylpropanoid metabolism</keyword>
<dbReference type="Gene3D" id="3.40.50.12780">
    <property type="entry name" value="N-terminal domain of ligase-like"/>
    <property type="match status" value="1"/>
</dbReference>
<dbReference type="InterPro" id="IPR020845">
    <property type="entry name" value="AMP-binding_CS"/>
</dbReference>
<dbReference type="PANTHER" id="PTHR43272:SF3">
    <property type="entry name" value="LONG CHAIN ACYL-COA SYNTHETASE 4"/>
    <property type="match status" value="1"/>
</dbReference>
<dbReference type="STRING" id="429701.A0A2G9GV97"/>
<dbReference type="Pfam" id="PF00501">
    <property type="entry name" value="AMP-binding"/>
    <property type="match status" value="1"/>
</dbReference>
<sequence length="667" mass="73952">MAMNRLITKQIGPVGLAVNGKRSMGSIHRSRYAGNQAPDPRVVSPFDGFRTAAEKFHNNKMLGHREIFDGKPGEYKWMAYEEVYNRALQLGIAIRSRGIKEEGRCAIYGANSAECFITMQACNAHRICVVPIYHTLGAEAVQSIICDAEVALAFVEEKNIPELLRTLPAAKSYLRTIASFGKVTSQQKEEAIKFRVALYSWDEFLSLGEDKHFDLPMRKETDICSIVYTSGTTGDPKGVMISNKGIVTSIAGLKHMLESVNEQLTEQDVYLSSFPLAHISGRVSVEVLISSGASIGFGLGDVASLVEDIAELKPTIIHAAPWELYIIYSDLQQMIASRGFFKRAMFGLAYPLGRMLYSMRKGHKHGEGAGFFDKIAFNKVKQGLGGNVRLIICEGPPLAPDVAKFLSVVLRSHVLQAYGLTETCGSIFVSTPDKLKMLGTVGSLVPNVDVCLKSVPEMGYDAVSSTPCGEVCIRGDTLFLAYLKGEDLTRKAFDDDWFQTGDIGEFQADGSLKIIGQKKNIFKLPEQGYVAPEYLECIYGSDPYIDLIWVHGNDSDPCLGAVINPNKRAVEKWAKWAGISGDFDALCDNHKLQEYFLERLKMIAKEKKLKDFEFIKSLKFDPVPFDMERDLITPTFKKKRDRLLECYDATNNPHCHCVPLPKAANAA</sequence>
<dbReference type="GO" id="GO:0004467">
    <property type="term" value="F:long-chain fatty acid-CoA ligase activity"/>
    <property type="evidence" value="ECO:0007669"/>
    <property type="project" value="UniProtKB-EC"/>
</dbReference>